<evidence type="ECO:0000313" key="1">
    <source>
        <dbReference type="EMBL" id="OYQ34146.1"/>
    </source>
</evidence>
<reference evidence="1 2" key="1">
    <citation type="submission" date="2017-07" db="EMBL/GenBank/DDBJ databases">
        <title>Niveispirillum cyanobacteriorum sp. nov., isolated from cyanobacterial aggregates in a eutrophic lake.</title>
        <authorList>
            <person name="Cai H."/>
        </authorList>
    </citation>
    <scope>NUCLEOTIDE SEQUENCE [LARGE SCALE GENOMIC DNA]</scope>
    <source>
        <strain evidence="2">TH1-14</strain>
    </source>
</reference>
<dbReference type="PANTHER" id="PTHR42941">
    <property type="entry name" value="SLL1037 PROTEIN"/>
    <property type="match status" value="1"/>
</dbReference>
<gene>
    <name evidence="1" type="ORF">CHU95_11840</name>
</gene>
<dbReference type="Proteomes" id="UP000216998">
    <property type="component" value="Unassembled WGS sequence"/>
</dbReference>
<sequence length="332" mass="34834">MRTKRLTFHAFPSLAAALTLSVLLAVPSMAQQPQPGPKTVLVASGTVTGLYYPVAGALCRQMNQERPRHGLRCLVEATDGPVQNLAALRSGDVDLALIQSDWQAVAVRGEGRFSGTGPFKELRAVATLHAETITLLVRPEAEIDDLSKLKGKRVNLGPRGSALRNLSDLVIGAAGVRLPDDADMAPDVALAALCAGQLDAAFFAVGHPNASVMQATVQCGAVPLAVAGPGIDKLLSQRPDLTPADIPANLYPGVQEAVSSIGVAATLVTRADVPDETIREVVRVLLEERSELVEQHPVFNGLTRDTMADRARTAPPHPAAAAAFAATGPIQR</sequence>
<dbReference type="SUPFAM" id="SSF53850">
    <property type="entry name" value="Periplasmic binding protein-like II"/>
    <property type="match status" value="1"/>
</dbReference>
<dbReference type="AlphaFoldDB" id="A0A255YY34"/>
<dbReference type="PANTHER" id="PTHR42941:SF1">
    <property type="entry name" value="SLL1037 PROTEIN"/>
    <property type="match status" value="1"/>
</dbReference>
<accession>A0A255YY34</accession>
<protein>
    <recommendedName>
        <fullName evidence="3">C4-dicarboxylate ABC transporter substrate-binding protein</fullName>
    </recommendedName>
</protein>
<evidence type="ECO:0008006" key="3">
    <source>
        <dbReference type="Google" id="ProtNLM"/>
    </source>
</evidence>
<organism evidence="1 2">
    <name type="scientific">Niveispirillum lacus</name>
    <dbReference type="NCBI Taxonomy" id="1981099"/>
    <lineage>
        <taxon>Bacteria</taxon>
        <taxon>Pseudomonadati</taxon>
        <taxon>Pseudomonadota</taxon>
        <taxon>Alphaproteobacteria</taxon>
        <taxon>Rhodospirillales</taxon>
        <taxon>Azospirillaceae</taxon>
        <taxon>Niveispirillum</taxon>
    </lineage>
</organism>
<dbReference type="Pfam" id="PF16868">
    <property type="entry name" value="NMT1_3"/>
    <property type="match status" value="1"/>
</dbReference>
<dbReference type="EMBL" id="NOXU01000029">
    <property type="protein sequence ID" value="OYQ34146.1"/>
    <property type="molecule type" value="Genomic_DNA"/>
</dbReference>
<evidence type="ECO:0000313" key="2">
    <source>
        <dbReference type="Proteomes" id="UP000216998"/>
    </source>
</evidence>
<comment type="caution">
    <text evidence="1">The sequence shown here is derived from an EMBL/GenBank/DDBJ whole genome shotgun (WGS) entry which is preliminary data.</text>
</comment>
<dbReference type="InterPro" id="IPR011852">
    <property type="entry name" value="TRAP_TAXI"/>
</dbReference>
<keyword evidence="2" id="KW-1185">Reference proteome</keyword>
<name>A0A255YY34_9PROT</name>
<dbReference type="NCBIfam" id="TIGR02122">
    <property type="entry name" value="TRAP_TAXI"/>
    <property type="match status" value="1"/>
</dbReference>
<proteinExistence type="predicted"/>
<dbReference type="Gene3D" id="3.40.190.10">
    <property type="entry name" value="Periplasmic binding protein-like II"/>
    <property type="match status" value="2"/>
</dbReference>